<keyword evidence="1" id="KW-0472">Membrane</keyword>
<evidence type="ECO:0000259" key="2">
    <source>
        <dbReference type="Pfam" id="PF10882"/>
    </source>
</evidence>
<gene>
    <name evidence="3" type="ORF">ON006_15005</name>
</gene>
<evidence type="ECO:0000313" key="4">
    <source>
        <dbReference type="Proteomes" id="UP001164653"/>
    </source>
</evidence>
<sequence>MTYKASWDNATKIITGAITVLFLAIILGSFIDGGSSGPGPYFMAVMIVAIYAVCYVFRPVHYILTKDKLIIHRPLNNVSLGRNKIASVELLDDEMLKWTFRTFGVGGLFGYFGKFANSKLGSMTWYATRRKKTVLIKTIDGKNIIVTPDETEDFVNQFVVRHSMHP</sequence>
<keyword evidence="1" id="KW-0812">Transmembrane</keyword>
<name>A0A9E8SSD9_9BACT</name>
<dbReference type="EMBL" id="CP112998">
    <property type="protein sequence ID" value="WAC15242.1"/>
    <property type="molecule type" value="Genomic_DNA"/>
</dbReference>
<keyword evidence="4" id="KW-1185">Reference proteome</keyword>
<dbReference type="KEGG" id="dpf:ON006_15005"/>
<dbReference type="Proteomes" id="UP001164653">
    <property type="component" value="Chromosome"/>
</dbReference>
<reference evidence="3" key="1">
    <citation type="submission" date="2022-11" db="EMBL/GenBank/DDBJ databases">
        <title>Dyadobacter pollutisoli sp. nov., isolated from plastic dumped soil.</title>
        <authorList>
            <person name="Kim J.M."/>
            <person name="Kim K.R."/>
            <person name="Lee J.K."/>
            <person name="Hao L."/>
            <person name="Jeon C.O."/>
        </authorList>
    </citation>
    <scope>NUCLEOTIDE SEQUENCE</scope>
    <source>
        <strain evidence="3">U1</strain>
    </source>
</reference>
<feature type="transmembrane region" description="Helical" evidence="1">
    <location>
        <begin position="12"/>
        <end position="31"/>
    </location>
</feature>
<proteinExistence type="predicted"/>
<evidence type="ECO:0000313" key="3">
    <source>
        <dbReference type="EMBL" id="WAC15242.1"/>
    </source>
</evidence>
<dbReference type="AlphaFoldDB" id="A0A9E8SSD9"/>
<feature type="transmembrane region" description="Helical" evidence="1">
    <location>
        <begin position="43"/>
        <end position="64"/>
    </location>
</feature>
<protein>
    <submittedName>
        <fullName evidence="3">PH domain-containing protein</fullName>
    </submittedName>
</protein>
<accession>A0A9E8SSD9</accession>
<keyword evidence="1" id="KW-1133">Transmembrane helix</keyword>
<dbReference type="Pfam" id="PF10882">
    <property type="entry name" value="bPH_5"/>
    <property type="match status" value="1"/>
</dbReference>
<organism evidence="3 4">
    <name type="scientific">Dyadobacter pollutisoli</name>
    <dbReference type="NCBI Taxonomy" id="2910158"/>
    <lineage>
        <taxon>Bacteria</taxon>
        <taxon>Pseudomonadati</taxon>
        <taxon>Bacteroidota</taxon>
        <taxon>Cytophagia</taxon>
        <taxon>Cytophagales</taxon>
        <taxon>Spirosomataceae</taxon>
        <taxon>Dyadobacter</taxon>
    </lineage>
</organism>
<dbReference type="RefSeq" id="WP_244823115.1">
    <property type="nucleotide sequence ID" value="NZ_CP112998.1"/>
</dbReference>
<dbReference type="InterPro" id="IPR027783">
    <property type="entry name" value="Bacterial_PH-related"/>
</dbReference>
<evidence type="ECO:0000256" key="1">
    <source>
        <dbReference type="SAM" id="Phobius"/>
    </source>
</evidence>
<feature type="domain" description="Bacterial Pleckstrin homology" evidence="2">
    <location>
        <begin position="61"/>
        <end position="161"/>
    </location>
</feature>